<dbReference type="EMBL" id="CP018221">
    <property type="protein sequence ID" value="API59609.1"/>
    <property type="molecule type" value="Genomic_DNA"/>
</dbReference>
<keyword evidence="3" id="KW-1185">Reference proteome</keyword>
<dbReference type="Gene3D" id="2.40.50.140">
    <property type="entry name" value="Nucleic acid-binding proteins"/>
    <property type="match status" value="1"/>
</dbReference>
<dbReference type="Proteomes" id="UP000182063">
    <property type="component" value="Chromosome"/>
</dbReference>
<evidence type="ECO:0008006" key="4">
    <source>
        <dbReference type="Google" id="ProtNLM"/>
    </source>
</evidence>
<dbReference type="KEGG" id="sphj:BSL82_10020"/>
<dbReference type="InterPro" id="IPR022595">
    <property type="entry name" value="Enc34_ssDNA-bd"/>
</dbReference>
<dbReference type="RefSeq" id="WP_072597277.1">
    <property type="nucleotide sequence ID" value="NZ_CP018221.1"/>
</dbReference>
<organism evidence="2 3">
    <name type="scientific">Tardibacter chloracetimidivorans</name>
    <dbReference type="NCBI Taxonomy" id="1921510"/>
    <lineage>
        <taxon>Bacteria</taxon>
        <taxon>Pseudomonadati</taxon>
        <taxon>Pseudomonadota</taxon>
        <taxon>Alphaproteobacteria</taxon>
        <taxon>Sphingomonadales</taxon>
        <taxon>Sphingomonadaceae</taxon>
        <taxon>Tardibacter</taxon>
    </lineage>
</organism>
<proteinExistence type="predicted"/>
<feature type="region of interest" description="Disordered" evidence="1">
    <location>
        <begin position="157"/>
        <end position="182"/>
    </location>
</feature>
<dbReference type="Pfam" id="PF10991">
    <property type="entry name" value="Enc34_ssDNA-bd"/>
    <property type="match status" value="1"/>
</dbReference>
<protein>
    <recommendedName>
        <fullName evidence="4">DUF2815 domain-containing protein</fullName>
    </recommendedName>
</protein>
<dbReference type="STRING" id="1921510.BSL82_10020"/>
<reference evidence="3" key="1">
    <citation type="submission" date="2016-11" db="EMBL/GenBank/DDBJ databases">
        <title>Complete Genome Sequence of alachlor-degrading Sphingomonas sp. strain JJ-A5.</title>
        <authorList>
            <person name="Lee H."/>
            <person name="Ka J.-O."/>
        </authorList>
    </citation>
    <scope>NUCLEOTIDE SEQUENCE [LARGE SCALE GENOMIC DNA]</scope>
    <source>
        <strain evidence="3">JJ-A5</strain>
    </source>
</reference>
<sequence length="182" mass="19484">MKIKLKDVRLAFPQLFEAKSVNGGAEAFSASFIMGPNHPSIAEVNAAIEQVAKDKWGAKSADILKGLRAQDRVCLHNGDTKTQYEGFEGNFFVSTSSKIRPLVADKDGSALSPSDGKPYSGCYVYATIELWAQDNSFGKRVNAEVKTVQFFRDGDAFTGGSRPADPDDIEDLTAGADAGALA</sequence>
<accession>A0A1L3ZVK4</accession>
<gene>
    <name evidence="2" type="ORF">BSL82_10020</name>
</gene>
<dbReference type="SUPFAM" id="SSF50249">
    <property type="entry name" value="Nucleic acid-binding proteins"/>
    <property type="match status" value="1"/>
</dbReference>
<evidence type="ECO:0000256" key="1">
    <source>
        <dbReference type="SAM" id="MobiDB-lite"/>
    </source>
</evidence>
<dbReference type="InterPro" id="IPR012340">
    <property type="entry name" value="NA-bd_OB-fold"/>
</dbReference>
<evidence type="ECO:0000313" key="3">
    <source>
        <dbReference type="Proteomes" id="UP000182063"/>
    </source>
</evidence>
<feature type="compositionally biased region" description="Low complexity" evidence="1">
    <location>
        <begin position="172"/>
        <end position="182"/>
    </location>
</feature>
<dbReference type="OrthoDB" id="8689960at2"/>
<evidence type="ECO:0000313" key="2">
    <source>
        <dbReference type="EMBL" id="API59609.1"/>
    </source>
</evidence>
<dbReference type="AlphaFoldDB" id="A0A1L3ZVK4"/>
<name>A0A1L3ZVK4_9SPHN</name>